<keyword evidence="3" id="KW-1185">Reference proteome</keyword>
<sequence>MLKEKTIDDDVRYLGFVHADTNDVDILPGDEHILGAHIMLRTPSQIPSPQSSAAASRSTSRPSSRSGSRHTSPSRSSSASSRRTSPERNAPATTWGWDRPVQLKATATALVLHEASDVLLAFELAEVVLVRNVDNNLYLILARSSVFPGQYACHGLKLRDRKTARHVARMIKKFRVKARPRASIFQRLRRSSRRVQEAAALRRRRQSKNRFSQYHEEEAESPYDLRTLAALAESDPTAAVTAPLAPLAPLAGPATTTQKRVWDGPALEANDLPPLPPPPGPRRRPIKPADPADPSLADSDDSDSSNVEGQQGSPVGLSLMRARQMDLSRSFDDLSLAVSMKRPGGSVTRPVRFGADAGVSKYRNMEVSFANLLASETPLSTAEPSPAISAVVSDDEEDEEDEDGFGGRGKVPYAGARGAFGMADPYAAAGYGFVNESDGLDLMGPSTPTNATAPFTLRDRSETIVSPGEPPRRSSSGSQLARSSSVNSGHAADLARERLHTPVDRKRGSFFLDPFTEDAGLAAMRSARPGTYALRPSDSGETDEWLLLIIPPEDDLVEVEVQELADGRFELVSTGVRCDTIAQLVNYYWRSHFQNNIIPCSPLAGVTA</sequence>
<name>A9UR47_MONBE</name>
<reference evidence="2 3" key="1">
    <citation type="journal article" date="2008" name="Nature">
        <title>The genome of the choanoflagellate Monosiga brevicollis and the origin of metazoans.</title>
        <authorList>
            <consortium name="JGI Sequencing"/>
            <person name="King N."/>
            <person name="Westbrook M.J."/>
            <person name="Young S.L."/>
            <person name="Kuo A."/>
            <person name="Abedin M."/>
            <person name="Chapman J."/>
            <person name="Fairclough S."/>
            <person name="Hellsten U."/>
            <person name="Isogai Y."/>
            <person name="Letunic I."/>
            <person name="Marr M."/>
            <person name="Pincus D."/>
            <person name="Putnam N."/>
            <person name="Rokas A."/>
            <person name="Wright K.J."/>
            <person name="Zuzow R."/>
            <person name="Dirks W."/>
            <person name="Good M."/>
            <person name="Goodstein D."/>
            <person name="Lemons D."/>
            <person name="Li W."/>
            <person name="Lyons J.B."/>
            <person name="Morris A."/>
            <person name="Nichols S."/>
            <person name="Richter D.J."/>
            <person name="Salamov A."/>
            <person name="Bork P."/>
            <person name="Lim W.A."/>
            <person name="Manning G."/>
            <person name="Miller W.T."/>
            <person name="McGinnis W."/>
            <person name="Shapiro H."/>
            <person name="Tjian R."/>
            <person name="Grigoriev I.V."/>
            <person name="Rokhsar D."/>
        </authorList>
    </citation>
    <scope>NUCLEOTIDE SEQUENCE [LARGE SCALE GENOMIC DNA]</scope>
    <source>
        <strain evidence="3">MX1 / ATCC 50154</strain>
    </source>
</reference>
<dbReference type="RefSeq" id="XP_001743140.1">
    <property type="nucleotide sequence ID" value="XM_001743088.1"/>
</dbReference>
<feature type="region of interest" description="Disordered" evidence="1">
    <location>
        <begin position="266"/>
        <end position="317"/>
    </location>
</feature>
<dbReference type="Proteomes" id="UP000001357">
    <property type="component" value="Unassembled WGS sequence"/>
</dbReference>
<feature type="compositionally biased region" description="Low complexity" evidence="1">
    <location>
        <begin position="44"/>
        <end position="83"/>
    </location>
</feature>
<dbReference type="KEGG" id="mbr:MONBRDRAFT_35975"/>
<evidence type="ECO:0008006" key="4">
    <source>
        <dbReference type="Google" id="ProtNLM"/>
    </source>
</evidence>
<dbReference type="SUPFAM" id="SSF55550">
    <property type="entry name" value="SH2 domain"/>
    <property type="match status" value="1"/>
</dbReference>
<gene>
    <name evidence="2" type="ORF">MONBRDRAFT_35975</name>
</gene>
<accession>A9UR47</accession>
<dbReference type="CDD" id="cd00173">
    <property type="entry name" value="SH2"/>
    <property type="match status" value="1"/>
</dbReference>
<dbReference type="InterPro" id="IPR036860">
    <property type="entry name" value="SH2_dom_sf"/>
</dbReference>
<feature type="region of interest" description="Disordered" evidence="1">
    <location>
        <begin position="44"/>
        <end position="94"/>
    </location>
</feature>
<dbReference type="GeneID" id="5888438"/>
<evidence type="ECO:0000313" key="2">
    <source>
        <dbReference type="EMBL" id="EDQ91854.1"/>
    </source>
</evidence>
<feature type="region of interest" description="Disordered" evidence="1">
    <location>
        <begin position="444"/>
        <end position="499"/>
    </location>
</feature>
<feature type="compositionally biased region" description="Low complexity" evidence="1">
    <location>
        <begin position="473"/>
        <end position="485"/>
    </location>
</feature>
<organism evidence="2 3">
    <name type="scientific">Monosiga brevicollis</name>
    <name type="common">Choanoflagellate</name>
    <dbReference type="NCBI Taxonomy" id="81824"/>
    <lineage>
        <taxon>Eukaryota</taxon>
        <taxon>Choanoflagellata</taxon>
        <taxon>Craspedida</taxon>
        <taxon>Salpingoecidae</taxon>
        <taxon>Monosiga</taxon>
    </lineage>
</organism>
<protein>
    <recommendedName>
        <fullName evidence="4">SH2 domain-containing protein</fullName>
    </recommendedName>
</protein>
<evidence type="ECO:0000256" key="1">
    <source>
        <dbReference type="SAM" id="MobiDB-lite"/>
    </source>
</evidence>
<proteinExistence type="predicted"/>
<feature type="region of interest" description="Disordered" evidence="1">
    <location>
        <begin position="196"/>
        <end position="219"/>
    </location>
</feature>
<dbReference type="EMBL" id="CH991544">
    <property type="protein sequence ID" value="EDQ91854.1"/>
    <property type="molecule type" value="Genomic_DNA"/>
</dbReference>
<feature type="region of interest" description="Disordered" evidence="1">
    <location>
        <begin position="377"/>
        <end position="409"/>
    </location>
</feature>
<evidence type="ECO:0000313" key="3">
    <source>
        <dbReference type="Proteomes" id="UP000001357"/>
    </source>
</evidence>
<feature type="compositionally biased region" description="Acidic residues" evidence="1">
    <location>
        <begin position="393"/>
        <end position="404"/>
    </location>
</feature>
<dbReference type="AlphaFoldDB" id="A9UR47"/>
<dbReference type="InParanoid" id="A9UR47"/>